<keyword evidence="2" id="KW-1185">Reference proteome</keyword>
<dbReference type="RefSeq" id="WP_095848587.1">
    <property type="nucleotide sequence ID" value="NZ_CP014136.1"/>
</dbReference>
<protein>
    <submittedName>
        <fullName evidence="1">Type I-F CRISPR-associated endoribonuclease Cas6/Csy4</fullName>
    </submittedName>
</protein>
<dbReference type="GO" id="GO:0043571">
    <property type="term" value="P:maintenance of CRISPR repeat elements"/>
    <property type="evidence" value="ECO:0007669"/>
    <property type="project" value="InterPro"/>
</dbReference>
<dbReference type="AlphaFoldDB" id="A0A250B799"/>
<evidence type="ECO:0000313" key="2">
    <source>
        <dbReference type="Proteomes" id="UP000217182"/>
    </source>
</evidence>
<dbReference type="InterPro" id="IPR013396">
    <property type="entry name" value="CRISPR-assoc_prot_Csy4"/>
</dbReference>
<name>A0A250B799_9GAMM</name>
<dbReference type="InterPro" id="IPR042564">
    <property type="entry name" value="CRISPR-Cas6/Csy4_sf"/>
</dbReference>
<dbReference type="GO" id="GO:0004519">
    <property type="term" value="F:endonuclease activity"/>
    <property type="evidence" value="ECO:0007669"/>
    <property type="project" value="InterPro"/>
</dbReference>
<dbReference type="OrthoDB" id="259831at2"/>
<dbReference type="CDD" id="cd09739">
    <property type="entry name" value="Cas6_I-F"/>
    <property type="match status" value="1"/>
</dbReference>
<proteinExistence type="predicted"/>
<dbReference type="Pfam" id="PF09618">
    <property type="entry name" value="Cas_Csy4"/>
    <property type="match status" value="1"/>
</dbReference>
<reference evidence="1 2" key="1">
    <citation type="submission" date="2016-01" db="EMBL/GenBank/DDBJ databases">
        <authorList>
            <person name="Oliw E.H."/>
        </authorList>
    </citation>
    <scope>NUCLEOTIDE SEQUENCE [LARGE SCALE GENOMIC DNA]</scope>
    <source>
        <strain evidence="1 2">FRB97</strain>
    </source>
</reference>
<organism evidence="1 2">
    <name type="scientific">Gibbsiella quercinecans</name>
    <dbReference type="NCBI Taxonomy" id="929813"/>
    <lineage>
        <taxon>Bacteria</taxon>
        <taxon>Pseudomonadati</taxon>
        <taxon>Pseudomonadota</taxon>
        <taxon>Gammaproteobacteria</taxon>
        <taxon>Enterobacterales</taxon>
        <taxon>Yersiniaceae</taxon>
        <taxon>Gibbsiella</taxon>
    </lineage>
</organism>
<dbReference type="Proteomes" id="UP000217182">
    <property type="component" value="Chromosome"/>
</dbReference>
<dbReference type="KEGG" id="gqu:AWC35_23155"/>
<dbReference type="EMBL" id="CP014136">
    <property type="protein sequence ID" value="ATA22001.1"/>
    <property type="molecule type" value="Genomic_DNA"/>
</dbReference>
<sequence>MDHYLEIRILPDTEFSAADLLNALFAKLHRALGQRGEGDIGVSFPDAGRTLGEKIRLHGLVSALTELQADAWLKGLRDYTQASEIQPVPANVKFRTVKRVQVKSSAERLRRRSVRKGWLTEDEARERILLSAEKRVALPFLQLKSLSSRQMFRLFVEQGALQDYAVTGRFSSYGLSESATVPWF</sequence>
<dbReference type="NCBIfam" id="TIGR02563">
    <property type="entry name" value="cas_Csy4"/>
    <property type="match status" value="1"/>
</dbReference>
<accession>A0A250B799</accession>
<dbReference type="Gene3D" id="3.30.70.2540">
    <property type="entry name" value="CRISPR-associated endoribonuclease Cas6/Csy4"/>
    <property type="match status" value="1"/>
</dbReference>
<evidence type="ECO:0000313" key="1">
    <source>
        <dbReference type="EMBL" id="ATA22001.1"/>
    </source>
</evidence>
<gene>
    <name evidence="1" type="ORF">AWC35_23155</name>
</gene>